<comment type="similarity">
    <text evidence="4">Belongs to the relA/spoT family.</text>
</comment>
<evidence type="ECO:0000256" key="4">
    <source>
        <dbReference type="RuleBase" id="RU003847"/>
    </source>
</evidence>
<proteinExistence type="inferred from homology"/>
<dbReference type="SUPFAM" id="SSF55021">
    <property type="entry name" value="ACT-like"/>
    <property type="match status" value="1"/>
</dbReference>
<dbReference type="Pfam" id="PF13291">
    <property type="entry name" value="ACT_4"/>
    <property type="match status" value="1"/>
</dbReference>
<dbReference type="InterPro" id="IPR002912">
    <property type="entry name" value="ACT_dom"/>
</dbReference>
<comment type="catalytic activity">
    <reaction evidence="3">
        <text>GTP + ATP = guanosine 3'-diphosphate 5'-triphosphate + AMP</text>
        <dbReference type="Rhea" id="RHEA:22088"/>
        <dbReference type="ChEBI" id="CHEBI:30616"/>
        <dbReference type="ChEBI" id="CHEBI:37565"/>
        <dbReference type="ChEBI" id="CHEBI:142410"/>
        <dbReference type="ChEBI" id="CHEBI:456215"/>
        <dbReference type="EC" id="2.7.6.5"/>
    </reaction>
</comment>
<dbReference type="SMART" id="SM00471">
    <property type="entry name" value="HDc"/>
    <property type="match status" value="1"/>
</dbReference>
<evidence type="ECO:0000256" key="1">
    <source>
        <dbReference type="ARBA" id="ARBA00004976"/>
    </source>
</evidence>
<dbReference type="InterPro" id="IPR003607">
    <property type="entry name" value="HD/PDEase_dom"/>
</dbReference>
<sequence length="742" mass="84568">MGNSDVQETAKKELTIADIMAKIKTYQPDAPLQLVDRAYQFARNAHDGQLRVSGEEYICHPVEIAAILADLQIDAVTISASLLHDVVEDTEVTLEVLEKEFGKEIAMLVDGVTKLNRIEYKSKEEQQLENYRKMFLAMAKDIRVVLIKLADRLHNMRTLKYMAPYKQAEISRETLEIFAPLAHRLGISNIKWELEDLSFRFLEPEKYYKLVEQVKQKRKEREKIITDAIALMAERLEAVGIAAEIQGRPKHFYSIYKKMKKNHKQDVSEIYDLSAIRIVVDSVKDCYGALGVVHTLWKPLPGRFKDYIAMPKSNGYQSLHTTVIGQSGQPLEIQIRTLDMHRISEYGIAAHWRYKEGNKGIHKDTDQKLAWLRQLLEWHRDLRDPREFIETVKMDVFADEVFVFTPRGDVIDLPAGSIPIDFAYRIHTDVGHRCVGAKVNGKIVPLEYKLANGDIVEIITTKQGNGPSRDWLNVVGSSETRNKIRGWFKKEKREENIAKGREMIERESKRLGYEWRELVKGDRLSEVAKKLNISSEDDLYEGLGYGGVTLHGVMTKLIEAHKKELKSTTPPDVSAMLAELKPKRPKKKTSHGILVKGESGLMVRLARCCNPLPGDVIVGYITRGRGVSVHRADCPNILNNSEEYERMIEVNWDIPGDMLYRVSIEITGTDRHNLLSDIMMVAADAKINVGSLNARVQKNKTANITMDIDIANLSQLEHIMNKMRKIQDVYTVRRTTQTLGGV</sequence>
<feature type="domain" description="HD" evidence="6">
    <location>
        <begin position="57"/>
        <end position="156"/>
    </location>
</feature>
<evidence type="ECO:0000313" key="8">
    <source>
        <dbReference type="EMBL" id="XFO72914.1"/>
    </source>
</evidence>
<dbReference type="CDD" id="cd01668">
    <property type="entry name" value="TGS_RSH"/>
    <property type="match status" value="1"/>
</dbReference>
<dbReference type="InterPro" id="IPR045600">
    <property type="entry name" value="RelA/SpoT_AH_RIS"/>
</dbReference>
<dbReference type="Gene3D" id="1.10.3210.10">
    <property type="entry name" value="Hypothetical protein af1432"/>
    <property type="match status" value="1"/>
</dbReference>
<dbReference type="PROSITE" id="PS51880">
    <property type="entry name" value="TGS"/>
    <property type="match status" value="1"/>
</dbReference>
<dbReference type="InterPro" id="IPR033655">
    <property type="entry name" value="TGS_RelA/SpoT"/>
</dbReference>
<dbReference type="InterPro" id="IPR012675">
    <property type="entry name" value="Beta-grasp_dom_sf"/>
</dbReference>
<dbReference type="GO" id="GO:0008728">
    <property type="term" value="F:GTP diphosphokinase activity"/>
    <property type="evidence" value="ECO:0007669"/>
    <property type="project" value="UniProtKB-EC"/>
</dbReference>
<dbReference type="PANTHER" id="PTHR21262">
    <property type="entry name" value="GUANOSINE-3',5'-BIS DIPHOSPHATE 3'-PYROPHOSPHOHYDROLASE"/>
    <property type="match status" value="1"/>
</dbReference>
<dbReference type="InterPro" id="IPR004811">
    <property type="entry name" value="RelA/Spo_fam"/>
</dbReference>
<dbReference type="CDD" id="cd00077">
    <property type="entry name" value="HDc"/>
    <property type="match status" value="1"/>
</dbReference>
<dbReference type="RefSeq" id="WP_093794601.1">
    <property type="nucleotide sequence ID" value="NZ_CP155571.1"/>
</dbReference>
<protein>
    <recommendedName>
        <fullName evidence="2">GTP diphosphokinase</fullName>
        <ecNumber evidence="2">2.7.6.5</ecNumber>
    </recommendedName>
</protein>
<dbReference type="SMART" id="SM00954">
    <property type="entry name" value="RelA_SpoT"/>
    <property type="match status" value="1"/>
</dbReference>
<evidence type="ECO:0000259" key="5">
    <source>
        <dbReference type="PROSITE" id="PS51671"/>
    </source>
</evidence>
<dbReference type="PROSITE" id="PS51831">
    <property type="entry name" value="HD"/>
    <property type="match status" value="1"/>
</dbReference>
<accession>A0ABZ3J4C3</accession>
<evidence type="ECO:0000256" key="2">
    <source>
        <dbReference type="ARBA" id="ARBA00013251"/>
    </source>
</evidence>
<reference evidence="8" key="1">
    <citation type="submission" date="2024-05" db="EMBL/GenBank/DDBJ databases">
        <title>Isolation and characterization of Sporomusa carbonis sp. nov., a carboxydotrophic hydrogenogen in the genus of Sporomusa isolated from a charcoal burning pile.</title>
        <authorList>
            <person name="Boeer T."/>
            <person name="Rosenbaum F."/>
            <person name="Eysell L."/>
            <person name="Mueller V."/>
            <person name="Daniel R."/>
            <person name="Poehlein A."/>
        </authorList>
    </citation>
    <scope>NUCLEOTIDE SEQUENCE [LARGE SCALE GENOMIC DNA]</scope>
    <source>
        <strain evidence="8">DSM 3132</strain>
    </source>
</reference>
<keyword evidence="8" id="KW-0808">Transferase</keyword>
<dbReference type="Pfam" id="PF19296">
    <property type="entry name" value="RelA_AH_RIS"/>
    <property type="match status" value="1"/>
</dbReference>
<evidence type="ECO:0000259" key="7">
    <source>
        <dbReference type="PROSITE" id="PS51880"/>
    </source>
</evidence>
<keyword evidence="9" id="KW-1185">Reference proteome</keyword>
<dbReference type="InterPro" id="IPR043519">
    <property type="entry name" value="NT_sf"/>
</dbReference>
<dbReference type="InterPro" id="IPR012676">
    <property type="entry name" value="TGS-like"/>
</dbReference>
<dbReference type="Gene3D" id="3.30.70.260">
    <property type="match status" value="1"/>
</dbReference>
<evidence type="ECO:0000313" key="9">
    <source>
        <dbReference type="Proteomes" id="UP000216052"/>
    </source>
</evidence>
<dbReference type="Proteomes" id="UP000216052">
    <property type="component" value="Chromosome"/>
</dbReference>
<feature type="domain" description="TGS" evidence="7">
    <location>
        <begin position="399"/>
        <end position="460"/>
    </location>
</feature>
<dbReference type="EC" id="2.7.6.5" evidence="2"/>
<dbReference type="Gene3D" id="3.30.460.10">
    <property type="entry name" value="Beta Polymerase, domain 2"/>
    <property type="match status" value="1"/>
</dbReference>
<dbReference type="Pfam" id="PF02824">
    <property type="entry name" value="TGS"/>
    <property type="match status" value="1"/>
</dbReference>
<evidence type="ECO:0000256" key="3">
    <source>
        <dbReference type="ARBA" id="ARBA00048244"/>
    </source>
</evidence>
<dbReference type="NCBIfam" id="TIGR00691">
    <property type="entry name" value="spoT_relA"/>
    <property type="match status" value="1"/>
</dbReference>
<dbReference type="InterPro" id="IPR007685">
    <property type="entry name" value="RelA_SpoT"/>
</dbReference>
<organism evidence="8 9">
    <name type="scientific">Sporomusa acidovorans (strain ATCC 49682 / DSM 3132 / Mol)</name>
    <dbReference type="NCBI Taxonomy" id="1123286"/>
    <lineage>
        <taxon>Bacteria</taxon>
        <taxon>Bacillati</taxon>
        <taxon>Bacillota</taxon>
        <taxon>Negativicutes</taxon>
        <taxon>Selenomonadales</taxon>
        <taxon>Sporomusaceae</taxon>
        <taxon>Sporomusa</taxon>
    </lineage>
</organism>
<feature type="domain" description="ACT" evidence="5">
    <location>
        <begin position="663"/>
        <end position="737"/>
    </location>
</feature>
<dbReference type="SUPFAM" id="SSF81271">
    <property type="entry name" value="TGS-like"/>
    <property type="match status" value="1"/>
</dbReference>
<dbReference type="EMBL" id="CP155571">
    <property type="protein sequence ID" value="XFO72914.1"/>
    <property type="molecule type" value="Genomic_DNA"/>
</dbReference>
<dbReference type="Pfam" id="PF13328">
    <property type="entry name" value="HD_4"/>
    <property type="match status" value="1"/>
</dbReference>
<dbReference type="Pfam" id="PF04607">
    <property type="entry name" value="RelA_SpoT"/>
    <property type="match status" value="1"/>
</dbReference>
<gene>
    <name evidence="8" type="primary">relA</name>
    <name evidence="8" type="ORF">SPACI_029680</name>
</gene>
<dbReference type="SUPFAM" id="SSF81301">
    <property type="entry name" value="Nucleotidyltransferase"/>
    <property type="match status" value="1"/>
</dbReference>
<dbReference type="CDD" id="cd04876">
    <property type="entry name" value="ACT_RelA-SpoT"/>
    <property type="match status" value="1"/>
</dbReference>
<dbReference type="PROSITE" id="PS51671">
    <property type="entry name" value="ACT"/>
    <property type="match status" value="1"/>
</dbReference>
<dbReference type="InterPro" id="IPR045865">
    <property type="entry name" value="ACT-like_dom_sf"/>
</dbReference>
<comment type="pathway">
    <text evidence="1">Purine metabolism; ppGpp biosynthesis; ppGpp from GTP: step 1/2.</text>
</comment>
<dbReference type="PANTHER" id="PTHR21262:SF31">
    <property type="entry name" value="GTP PYROPHOSPHOKINASE"/>
    <property type="match status" value="1"/>
</dbReference>
<evidence type="ECO:0000259" key="6">
    <source>
        <dbReference type="PROSITE" id="PS51831"/>
    </source>
</evidence>
<dbReference type="SUPFAM" id="SSF109604">
    <property type="entry name" value="HD-domain/PDEase-like"/>
    <property type="match status" value="1"/>
</dbReference>
<comment type="function">
    <text evidence="4">In eubacteria ppGpp (guanosine 3'-diphosphate 5'-diphosphate) is a mediator of the stringent response that coordinates a variety of cellular activities in response to changes in nutritional abundance.</text>
</comment>
<dbReference type="InterPro" id="IPR004095">
    <property type="entry name" value="TGS"/>
</dbReference>
<dbReference type="CDD" id="cd05399">
    <property type="entry name" value="NT_Rel-Spo_like"/>
    <property type="match status" value="1"/>
</dbReference>
<name>A0ABZ3J4C3_SPOA4</name>
<dbReference type="InterPro" id="IPR006674">
    <property type="entry name" value="HD_domain"/>
</dbReference>
<dbReference type="Gene3D" id="3.10.20.30">
    <property type="match status" value="1"/>
</dbReference>